<keyword evidence="4 13" id="KW-0479">Metal-binding</keyword>
<dbReference type="PANTHER" id="PTHR30521">
    <property type="entry name" value="DEFERROCHELATASE/PEROXIDASE"/>
    <property type="match status" value="1"/>
</dbReference>
<dbReference type="PROSITE" id="PS51318">
    <property type="entry name" value="TAT"/>
    <property type="match status" value="1"/>
</dbReference>
<dbReference type="Pfam" id="PF20628">
    <property type="entry name" value="Dyp_perox_C"/>
    <property type="match status" value="1"/>
</dbReference>
<feature type="signal peptide" evidence="13">
    <location>
        <begin position="1"/>
        <end position="29"/>
    </location>
</feature>
<keyword evidence="2 13" id="KW-0575">Peroxidase</keyword>
<dbReference type="EMBL" id="BAABJQ010000023">
    <property type="protein sequence ID" value="GAA5195094.1"/>
    <property type="molecule type" value="Genomic_DNA"/>
</dbReference>
<evidence type="ECO:0000256" key="4">
    <source>
        <dbReference type="ARBA" id="ARBA00022723"/>
    </source>
</evidence>
<reference evidence="17" key="1">
    <citation type="journal article" date="2019" name="Int. J. Syst. Evol. Microbiol.">
        <title>The Global Catalogue of Microorganisms (GCM) 10K type strain sequencing project: providing services to taxonomists for standard genome sequencing and annotation.</title>
        <authorList>
            <consortium name="The Broad Institute Genomics Platform"/>
            <consortium name="The Broad Institute Genome Sequencing Center for Infectious Disease"/>
            <person name="Wu L."/>
            <person name="Ma J."/>
        </authorList>
    </citation>
    <scope>NUCLEOTIDE SEQUENCE [LARGE SCALE GENOMIC DNA]</scope>
    <source>
        <strain evidence="17">JCM 18304</strain>
    </source>
</reference>
<evidence type="ECO:0000256" key="10">
    <source>
        <dbReference type="ARBA" id="ARBA00033771"/>
    </source>
</evidence>
<evidence type="ECO:0000256" key="6">
    <source>
        <dbReference type="ARBA" id="ARBA00023002"/>
    </source>
</evidence>
<comment type="function">
    <text evidence="13">Involved in the recovery of exogenous heme iron. Extracts iron from heme while preserving the protoporphyrin ring intact.</text>
</comment>
<protein>
    <recommendedName>
        <fullName evidence="10 13">Deferrochelatase</fullName>
        <ecNumber evidence="13">1.11.1.-</ecNumber>
    </recommendedName>
    <alternativeName>
        <fullName evidence="11 13">Peroxidase EfeB</fullName>
    </alternativeName>
</protein>
<comment type="subcellular location">
    <subcellularLocation>
        <location evidence="1">Cell envelope</location>
    </subcellularLocation>
</comment>
<feature type="domain" description="Dyp-type peroxidase C-terminal" evidence="15">
    <location>
        <begin position="222"/>
        <end position="405"/>
    </location>
</feature>
<comment type="caution">
    <text evidence="16">The sequence shown here is derived from an EMBL/GenBank/DDBJ whole genome shotgun (WGS) entry which is preliminary data.</text>
</comment>
<sequence>MTEFRASRRGLLALGGAAVAGAATSGALAGCDSGSSKTAAPVVAKVPFYGAHQAGIATPAPARLAFATYDLTVDGSPQENLAALRQLLQTWTAAAAAMADGKPVPGDSNTLVAPPADTGEAYGSSPANLTITFGVGPSLFDGRFGLASRRPAALADLPMLPPENLDPARSGGDLVVQACSDDPVVAFHVIRNLARLGRGTVVMRWSQLGFGNATSNGASQETPRNLLGFKDGTRNIDGSDAQLMNQHVWVGDETDQQWMRGGSYLVARRIAMHIEAWDRDYLADQQHVFGRFKYTGAPLTGSNERDTPNFAAKDASGQPVIPVNAHIRLAAHENNGGIRILRRGYSYTDGIISASGELDAGLFFIAFQKDPRKQFVTLQRGLGAHDALNEYIQHVGSGLFACPPAPSGQGRYWAQDLVG</sequence>
<dbReference type="Proteomes" id="UP001501570">
    <property type="component" value="Unassembled WGS sequence"/>
</dbReference>
<evidence type="ECO:0000256" key="8">
    <source>
        <dbReference type="ARBA" id="ARBA00023239"/>
    </source>
</evidence>
<dbReference type="NCBIfam" id="TIGR01412">
    <property type="entry name" value="tat_substr_1"/>
    <property type="match status" value="1"/>
</dbReference>
<dbReference type="NCBIfam" id="TIGR01413">
    <property type="entry name" value="Dyp_perox_fam"/>
    <property type="match status" value="1"/>
</dbReference>
<gene>
    <name evidence="16" type="primary">efeB_2</name>
    <name evidence="16" type="ORF">GCM10023322_61040</name>
</gene>
<keyword evidence="5 13" id="KW-0732">Signal</keyword>
<dbReference type="SUPFAM" id="SSF54909">
    <property type="entry name" value="Dimeric alpha+beta barrel"/>
    <property type="match status" value="1"/>
</dbReference>
<dbReference type="InterPro" id="IPR048327">
    <property type="entry name" value="Dyp_perox_N"/>
</dbReference>
<evidence type="ECO:0000259" key="14">
    <source>
        <dbReference type="Pfam" id="PF04261"/>
    </source>
</evidence>
<evidence type="ECO:0000256" key="3">
    <source>
        <dbReference type="ARBA" id="ARBA00022617"/>
    </source>
</evidence>
<evidence type="ECO:0000256" key="2">
    <source>
        <dbReference type="ARBA" id="ARBA00022559"/>
    </source>
</evidence>
<evidence type="ECO:0000256" key="7">
    <source>
        <dbReference type="ARBA" id="ARBA00023004"/>
    </source>
</evidence>
<dbReference type="RefSeq" id="WP_345635447.1">
    <property type="nucleotide sequence ID" value="NZ_BAABJQ010000023.1"/>
</dbReference>
<dbReference type="InterPro" id="IPR048328">
    <property type="entry name" value="Dyp_perox_C"/>
</dbReference>
<dbReference type="PROSITE" id="PS51257">
    <property type="entry name" value="PROKAR_LIPOPROTEIN"/>
    <property type="match status" value="1"/>
</dbReference>
<comment type="catalytic activity">
    <reaction evidence="12">
        <text>heme b + 2 H(+) = protoporphyrin IX + Fe(2+)</text>
        <dbReference type="Rhea" id="RHEA:22584"/>
        <dbReference type="ChEBI" id="CHEBI:15378"/>
        <dbReference type="ChEBI" id="CHEBI:29033"/>
        <dbReference type="ChEBI" id="CHEBI:57306"/>
        <dbReference type="ChEBI" id="CHEBI:60344"/>
        <dbReference type="EC" id="4.98.1.1"/>
    </reaction>
    <physiologicalReaction direction="left-to-right" evidence="12">
        <dbReference type="Rhea" id="RHEA:22585"/>
    </physiologicalReaction>
</comment>
<evidence type="ECO:0000256" key="5">
    <source>
        <dbReference type="ARBA" id="ARBA00022729"/>
    </source>
</evidence>
<dbReference type="EC" id="1.11.1.-" evidence="13"/>
<keyword evidence="3 13" id="KW-0349">Heme</keyword>
<dbReference type="Pfam" id="PF04261">
    <property type="entry name" value="Dyp_perox_N"/>
    <property type="match status" value="1"/>
</dbReference>
<organism evidence="16 17">
    <name type="scientific">Rugosimonospora acidiphila</name>
    <dbReference type="NCBI Taxonomy" id="556531"/>
    <lineage>
        <taxon>Bacteria</taxon>
        <taxon>Bacillati</taxon>
        <taxon>Actinomycetota</taxon>
        <taxon>Actinomycetes</taxon>
        <taxon>Micromonosporales</taxon>
        <taxon>Micromonosporaceae</taxon>
        <taxon>Rugosimonospora</taxon>
    </lineage>
</organism>
<keyword evidence="7 13" id="KW-0408">Iron</keyword>
<evidence type="ECO:0000313" key="17">
    <source>
        <dbReference type="Proteomes" id="UP001501570"/>
    </source>
</evidence>
<evidence type="ECO:0000259" key="15">
    <source>
        <dbReference type="Pfam" id="PF20628"/>
    </source>
</evidence>
<name>A0ABP9SH55_9ACTN</name>
<keyword evidence="17" id="KW-1185">Reference proteome</keyword>
<dbReference type="InterPro" id="IPR006314">
    <property type="entry name" value="Dyp_peroxidase"/>
</dbReference>
<evidence type="ECO:0000256" key="1">
    <source>
        <dbReference type="ARBA" id="ARBA00004196"/>
    </source>
</evidence>
<evidence type="ECO:0000256" key="13">
    <source>
        <dbReference type="RuleBase" id="RU365017"/>
    </source>
</evidence>
<feature type="domain" description="Dyp-type peroxidase N-terminal" evidence="14">
    <location>
        <begin position="53"/>
        <end position="210"/>
    </location>
</feature>
<dbReference type="PANTHER" id="PTHR30521:SF4">
    <property type="entry name" value="DEFERROCHELATASE"/>
    <property type="match status" value="1"/>
</dbReference>
<dbReference type="PROSITE" id="PS51404">
    <property type="entry name" value="DYP_PEROXIDASE"/>
    <property type="match status" value="1"/>
</dbReference>
<proteinExistence type="inferred from homology"/>
<evidence type="ECO:0000256" key="9">
    <source>
        <dbReference type="ARBA" id="ARBA00025737"/>
    </source>
</evidence>
<evidence type="ECO:0000256" key="11">
    <source>
        <dbReference type="ARBA" id="ARBA00033775"/>
    </source>
</evidence>
<accession>A0ABP9SH55</accession>
<keyword evidence="6 13" id="KW-0560">Oxidoreductase</keyword>
<keyword evidence="8" id="KW-0456">Lyase</keyword>
<dbReference type="InterPro" id="IPR006313">
    <property type="entry name" value="EfeB/EfeN"/>
</dbReference>
<evidence type="ECO:0000313" key="16">
    <source>
        <dbReference type="EMBL" id="GAA5195094.1"/>
    </source>
</evidence>
<dbReference type="InterPro" id="IPR011008">
    <property type="entry name" value="Dimeric_a/b-barrel"/>
</dbReference>
<dbReference type="InterPro" id="IPR006311">
    <property type="entry name" value="TAT_signal"/>
</dbReference>
<feature type="chain" id="PRO_5045004794" description="Deferrochelatase" evidence="13">
    <location>
        <begin position="30"/>
        <end position="419"/>
    </location>
</feature>
<comment type="similarity">
    <text evidence="9 13">Belongs to the DyP-type peroxidase family.</text>
</comment>
<comment type="cofactor">
    <cofactor evidence="13">
        <name>heme b</name>
        <dbReference type="ChEBI" id="CHEBI:60344"/>
    </cofactor>
    <text evidence="13">Binds 1 heme b (iron(II)-protoporphyrin IX) group non-covalently per subunit.</text>
</comment>
<evidence type="ECO:0000256" key="12">
    <source>
        <dbReference type="ARBA" id="ARBA00048856"/>
    </source>
</evidence>